<evidence type="ECO:0000313" key="3">
    <source>
        <dbReference type="Proteomes" id="UP000030748"/>
    </source>
</evidence>
<protein>
    <submittedName>
        <fullName evidence="2">Uncharacterized protein</fullName>
    </submittedName>
</protein>
<evidence type="ECO:0000256" key="1">
    <source>
        <dbReference type="SAM" id="MobiDB-lite"/>
    </source>
</evidence>
<accession>A0A022RX05</accession>
<dbReference type="OMA" id="TNTHCEE"/>
<gene>
    <name evidence="2" type="ORF">MIMGU_mgv1a014138mg</name>
</gene>
<dbReference type="OrthoDB" id="666348at2759"/>
<dbReference type="EMBL" id="KI630214">
    <property type="protein sequence ID" value="EYU44476.1"/>
    <property type="molecule type" value="Genomic_DNA"/>
</dbReference>
<keyword evidence="3" id="KW-1185">Reference proteome</keyword>
<organism evidence="2 3">
    <name type="scientific">Erythranthe guttata</name>
    <name type="common">Yellow monkey flower</name>
    <name type="synonym">Mimulus guttatus</name>
    <dbReference type="NCBI Taxonomy" id="4155"/>
    <lineage>
        <taxon>Eukaryota</taxon>
        <taxon>Viridiplantae</taxon>
        <taxon>Streptophyta</taxon>
        <taxon>Embryophyta</taxon>
        <taxon>Tracheophyta</taxon>
        <taxon>Spermatophyta</taxon>
        <taxon>Magnoliopsida</taxon>
        <taxon>eudicotyledons</taxon>
        <taxon>Gunneridae</taxon>
        <taxon>Pentapetalae</taxon>
        <taxon>asterids</taxon>
        <taxon>lamiids</taxon>
        <taxon>Lamiales</taxon>
        <taxon>Phrymaceae</taxon>
        <taxon>Erythranthe</taxon>
    </lineage>
</organism>
<feature type="region of interest" description="Disordered" evidence="1">
    <location>
        <begin position="125"/>
        <end position="186"/>
    </location>
</feature>
<dbReference type="KEGG" id="egt:105975723"/>
<name>A0A022RX05_ERYGU</name>
<feature type="compositionally biased region" description="Low complexity" evidence="1">
    <location>
        <begin position="129"/>
        <end position="142"/>
    </location>
</feature>
<dbReference type="EMBL" id="KI630214">
    <property type="protein sequence ID" value="EYU44475.1"/>
    <property type="molecule type" value="Genomic_DNA"/>
</dbReference>
<dbReference type="PANTHER" id="PTHR33167:SF26">
    <property type="entry name" value="EXPRESSED PROTEIN"/>
    <property type="match status" value="1"/>
</dbReference>
<dbReference type="eggNOG" id="ENOG502RZK6">
    <property type="taxonomic scope" value="Eukaryota"/>
</dbReference>
<evidence type="ECO:0000313" key="2">
    <source>
        <dbReference type="EMBL" id="EYU44476.1"/>
    </source>
</evidence>
<sequence length="199" mass="22464">MEKLLNHYDKECMKMAMLKHEETFRGQVYELHRLYQIQKLLMKEIAKSPTNYRSASSRKLVQPELQQFNVLESGGTVAAAAAKCRSVVITEIDGHDHLMNSDLELTLGPKKYYTKKVVSKACEHATDQSDSGPSFSSSSTGSCHVAMGRRNTRRSDHYELQKKLPGPEIMASNNNNSNNQDRLNSSPPWIFQALSLNMT</sequence>
<dbReference type="STRING" id="4155.A0A022RX05"/>
<dbReference type="Proteomes" id="UP000030748">
    <property type="component" value="Unassembled WGS sequence"/>
</dbReference>
<feature type="compositionally biased region" description="Basic and acidic residues" evidence="1">
    <location>
        <begin position="153"/>
        <end position="162"/>
    </location>
</feature>
<proteinExistence type="predicted"/>
<dbReference type="PANTHER" id="PTHR33167">
    <property type="entry name" value="TRANSCRIPTION FACTOR, PUTATIVE (DUF863)-RELATED"/>
    <property type="match status" value="1"/>
</dbReference>
<feature type="compositionally biased region" description="Low complexity" evidence="1">
    <location>
        <begin position="172"/>
        <end position="186"/>
    </location>
</feature>
<dbReference type="AlphaFoldDB" id="A0A022RX05"/>
<reference evidence="2 3" key="1">
    <citation type="journal article" date="2013" name="Proc. Natl. Acad. Sci. U.S.A.">
        <title>Fine-scale variation in meiotic recombination in Mimulus inferred from population shotgun sequencing.</title>
        <authorList>
            <person name="Hellsten U."/>
            <person name="Wright K.M."/>
            <person name="Jenkins J."/>
            <person name="Shu S."/>
            <person name="Yuan Y."/>
            <person name="Wessler S.R."/>
            <person name="Schmutz J."/>
            <person name="Willis J.H."/>
            <person name="Rokhsar D.S."/>
        </authorList>
    </citation>
    <scope>NUCLEOTIDE SEQUENCE [LARGE SCALE GENOMIC DNA]</scope>
    <source>
        <strain evidence="3">cv. DUN x IM62</strain>
    </source>
</reference>